<accession>D2B7F1</accession>
<name>D2B7F1_STRRD</name>
<dbReference type="KEGG" id="sro:Sros_8839"/>
<keyword evidence="2" id="KW-1185">Reference proteome</keyword>
<evidence type="ECO:0000313" key="2">
    <source>
        <dbReference type="Proteomes" id="UP000002029"/>
    </source>
</evidence>
<dbReference type="HOGENOM" id="CLU_2071870_0_0_11"/>
<protein>
    <submittedName>
        <fullName evidence="1">Uncharacterized protein</fullName>
    </submittedName>
</protein>
<reference evidence="1 2" key="1">
    <citation type="journal article" date="2010" name="Stand. Genomic Sci.">
        <title>Complete genome sequence of Streptosporangium roseum type strain (NI 9100).</title>
        <authorList>
            <person name="Nolan M."/>
            <person name="Sikorski J."/>
            <person name="Jando M."/>
            <person name="Lucas S."/>
            <person name="Lapidus A."/>
            <person name="Glavina Del Rio T."/>
            <person name="Chen F."/>
            <person name="Tice H."/>
            <person name="Pitluck S."/>
            <person name="Cheng J.F."/>
            <person name="Chertkov O."/>
            <person name="Sims D."/>
            <person name="Meincke L."/>
            <person name="Brettin T."/>
            <person name="Han C."/>
            <person name="Detter J.C."/>
            <person name="Bruce D."/>
            <person name="Goodwin L."/>
            <person name="Land M."/>
            <person name="Hauser L."/>
            <person name="Chang Y.J."/>
            <person name="Jeffries C.D."/>
            <person name="Ivanova N."/>
            <person name="Mavromatis K."/>
            <person name="Mikhailova N."/>
            <person name="Chen A."/>
            <person name="Palaniappan K."/>
            <person name="Chain P."/>
            <person name="Rohde M."/>
            <person name="Goker M."/>
            <person name="Bristow J."/>
            <person name="Eisen J.A."/>
            <person name="Markowitz V."/>
            <person name="Hugenholtz P."/>
            <person name="Kyrpides N.C."/>
            <person name="Klenk H.P."/>
        </authorList>
    </citation>
    <scope>NUCLEOTIDE SEQUENCE [LARGE SCALE GENOMIC DNA]</scope>
    <source>
        <strain evidence="2">ATCC 12428 / DSM 43021 / JCM 3005 / NI 9100</strain>
    </source>
</reference>
<dbReference type="STRING" id="479432.Sros_8839"/>
<organism evidence="1 2">
    <name type="scientific">Streptosporangium roseum (strain ATCC 12428 / DSM 43021 / JCM 3005 / KCTC 9067 / NCIMB 10171 / NRRL 2505 / NI 9100)</name>
    <dbReference type="NCBI Taxonomy" id="479432"/>
    <lineage>
        <taxon>Bacteria</taxon>
        <taxon>Bacillati</taxon>
        <taxon>Actinomycetota</taxon>
        <taxon>Actinomycetes</taxon>
        <taxon>Streptosporangiales</taxon>
        <taxon>Streptosporangiaceae</taxon>
        <taxon>Streptosporangium</taxon>
    </lineage>
</organism>
<gene>
    <name evidence="1" type="ordered locus">Sros_8839</name>
</gene>
<proteinExistence type="predicted"/>
<sequence>MFLMTGRAVRGCTVGRELQVDQVSLSGAGQRMREPVDLFGQHTDALLKAVAGGERSPWGIGVIGMVMDQINETLAQACGHLHANLDMTGTGVREMGDQARATESLNMATVQDLDPSIR</sequence>
<evidence type="ECO:0000313" key="1">
    <source>
        <dbReference type="EMBL" id="ACZ91472.1"/>
    </source>
</evidence>
<dbReference type="Proteomes" id="UP000002029">
    <property type="component" value="Chromosome"/>
</dbReference>
<dbReference type="AlphaFoldDB" id="D2B7F1"/>
<dbReference type="EMBL" id="CP001814">
    <property type="protein sequence ID" value="ACZ91472.1"/>
    <property type="molecule type" value="Genomic_DNA"/>
</dbReference>